<evidence type="ECO:0000313" key="4">
    <source>
        <dbReference type="Proteomes" id="UP000308508"/>
    </source>
</evidence>
<evidence type="ECO:0000313" key="3">
    <source>
        <dbReference type="EMBL" id="TLX21945.1"/>
    </source>
</evidence>
<keyword evidence="1 3" id="KW-0808">Transferase</keyword>
<protein>
    <submittedName>
        <fullName evidence="3">Sulfotransferase family protein</fullName>
    </submittedName>
</protein>
<dbReference type="SUPFAM" id="SSF48452">
    <property type="entry name" value="TPR-like"/>
    <property type="match status" value="1"/>
</dbReference>
<reference evidence="3 4" key="1">
    <citation type="submission" date="2019-04" db="EMBL/GenBank/DDBJ databases">
        <authorList>
            <person name="Grouzdev D.S."/>
            <person name="Nazina T.N."/>
        </authorList>
    </citation>
    <scope>NUCLEOTIDE SEQUENCE [LARGE SCALE GENOMIC DNA]</scope>
    <source>
        <strain evidence="3 4">SHC 3-19</strain>
    </source>
</reference>
<accession>A0A5R9PEL8</accession>
<dbReference type="GO" id="GO:0008476">
    <property type="term" value="F:protein-tyrosine sulfotransferase activity"/>
    <property type="evidence" value="ECO:0007669"/>
    <property type="project" value="InterPro"/>
</dbReference>
<proteinExistence type="predicted"/>
<dbReference type="EMBL" id="SROY01000002">
    <property type="protein sequence ID" value="TLX21945.1"/>
    <property type="molecule type" value="Genomic_DNA"/>
</dbReference>
<evidence type="ECO:0000256" key="2">
    <source>
        <dbReference type="PROSITE-ProRule" id="PRU00339"/>
    </source>
</evidence>
<keyword evidence="2" id="KW-0802">TPR repeat</keyword>
<sequence>MAAAAVWQRVQVLSEVHGARLWRAMRIDLLTMNAFFHPQTPRAPGADLRQALAESISLLQRGQHADAIRGGLRLAEAYPDADQVAVLLSEAHNVSRDFSAALDWIDRAIALSPNPQHKLKKAWLLARAHRGDETWALMDELSLAAGQDARLLWQLGKFYFNHNRLPDAVRHYERALAVSGEEVPAWRYDLAIARFYSGDAGGAERDLDALLDITPHSGAVLYLRSTLRKQTLGANHVERLENLLQGGFRREEDEVGALYALAKEREDLDDHDGAFAALAEGARKRRGLIDYDVSTVAAGLREIRTVMDAGAIAKSKPGHGEAGAIFILGMPRTGTTLTERILLQSGKVTNAGELMEFGAKLSRAMQRVREQHPSLSETQAALRIDFEALGQEYMQAARLKAGDSPLFIDKLPANFLYCGMIRKALPNARIIHLVRDPLDTCYAIYKTLFFKAYDFSYDLEELAQYYVEYRRLMQHWHEVMPGAILDVHYEELVMDTAAQGRRIYDWCGLEWTPRALEVPESGVFATASAAQVREPVHTRSVNSSRRHLEKLRPLVRILEDAGILDTNGNPVV</sequence>
<dbReference type="SUPFAM" id="SSF52540">
    <property type="entry name" value="P-loop containing nucleoside triphosphate hydrolases"/>
    <property type="match status" value="1"/>
</dbReference>
<organism evidence="3 4">
    <name type="scientific">Thermomonas fusca</name>
    <dbReference type="NCBI Taxonomy" id="215690"/>
    <lineage>
        <taxon>Bacteria</taxon>
        <taxon>Pseudomonadati</taxon>
        <taxon>Pseudomonadota</taxon>
        <taxon>Gammaproteobacteria</taxon>
        <taxon>Lysobacterales</taxon>
        <taxon>Lysobacteraceae</taxon>
        <taxon>Thermomonas</taxon>
    </lineage>
</organism>
<comment type="caution">
    <text evidence="3">The sequence shown here is derived from an EMBL/GenBank/DDBJ whole genome shotgun (WGS) entry which is preliminary data.</text>
</comment>
<feature type="repeat" description="TPR" evidence="2">
    <location>
        <begin position="149"/>
        <end position="182"/>
    </location>
</feature>
<keyword evidence="4" id="KW-1185">Reference proteome</keyword>
<dbReference type="SMART" id="SM00028">
    <property type="entry name" value="TPR"/>
    <property type="match status" value="3"/>
</dbReference>
<name>A0A5R9PEL8_9GAMM</name>
<dbReference type="AlphaFoldDB" id="A0A5R9PEL8"/>
<dbReference type="InterPro" id="IPR011990">
    <property type="entry name" value="TPR-like_helical_dom_sf"/>
</dbReference>
<dbReference type="Gene3D" id="3.40.50.300">
    <property type="entry name" value="P-loop containing nucleotide triphosphate hydrolases"/>
    <property type="match status" value="1"/>
</dbReference>
<dbReference type="PANTHER" id="PTHR12788">
    <property type="entry name" value="PROTEIN-TYROSINE SULFOTRANSFERASE 2"/>
    <property type="match status" value="1"/>
</dbReference>
<gene>
    <name evidence="3" type="ORF">E5S66_05270</name>
</gene>
<dbReference type="PROSITE" id="PS50005">
    <property type="entry name" value="TPR"/>
    <property type="match status" value="1"/>
</dbReference>
<dbReference type="Pfam" id="PF13469">
    <property type="entry name" value="Sulfotransfer_3"/>
    <property type="match status" value="1"/>
</dbReference>
<dbReference type="Gene3D" id="1.25.40.10">
    <property type="entry name" value="Tetratricopeptide repeat domain"/>
    <property type="match status" value="1"/>
</dbReference>
<dbReference type="PANTHER" id="PTHR12788:SF10">
    <property type="entry name" value="PROTEIN-TYROSINE SULFOTRANSFERASE"/>
    <property type="match status" value="1"/>
</dbReference>
<evidence type="ECO:0000256" key="1">
    <source>
        <dbReference type="ARBA" id="ARBA00022679"/>
    </source>
</evidence>
<dbReference type="InterPro" id="IPR026634">
    <property type="entry name" value="TPST-like"/>
</dbReference>
<dbReference type="InterPro" id="IPR027417">
    <property type="entry name" value="P-loop_NTPase"/>
</dbReference>
<dbReference type="Proteomes" id="UP000308508">
    <property type="component" value="Unassembled WGS sequence"/>
</dbReference>
<dbReference type="InterPro" id="IPR019734">
    <property type="entry name" value="TPR_rpt"/>
</dbReference>